<dbReference type="EMBL" id="JANAVB010006315">
    <property type="protein sequence ID" value="KAJ6845363.1"/>
    <property type="molecule type" value="Genomic_DNA"/>
</dbReference>
<organism evidence="1 2">
    <name type="scientific">Iris pallida</name>
    <name type="common">Sweet iris</name>
    <dbReference type="NCBI Taxonomy" id="29817"/>
    <lineage>
        <taxon>Eukaryota</taxon>
        <taxon>Viridiplantae</taxon>
        <taxon>Streptophyta</taxon>
        <taxon>Embryophyta</taxon>
        <taxon>Tracheophyta</taxon>
        <taxon>Spermatophyta</taxon>
        <taxon>Magnoliopsida</taxon>
        <taxon>Liliopsida</taxon>
        <taxon>Asparagales</taxon>
        <taxon>Iridaceae</taxon>
        <taxon>Iridoideae</taxon>
        <taxon>Irideae</taxon>
        <taxon>Iris</taxon>
    </lineage>
</organism>
<comment type="caution">
    <text evidence="1">The sequence shown here is derived from an EMBL/GenBank/DDBJ whole genome shotgun (WGS) entry which is preliminary data.</text>
</comment>
<accession>A0AAX6HXB1</accession>
<reference evidence="1" key="2">
    <citation type="submission" date="2023-04" db="EMBL/GenBank/DDBJ databases">
        <authorList>
            <person name="Bruccoleri R.E."/>
            <person name="Oakeley E.J."/>
            <person name="Faust A.-M."/>
            <person name="Dessus-Babus S."/>
            <person name="Altorfer M."/>
            <person name="Burckhardt D."/>
            <person name="Oertli M."/>
            <person name="Naumann U."/>
            <person name="Petersen F."/>
            <person name="Wong J."/>
        </authorList>
    </citation>
    <scope>NUCLEOTIDE SEQUENCE</scope>
    <source>
        <strain evidence="1">GSM-AAB239-AS_SAM_17_03QT</strain>
        <tissue evidence="1">Leaf</tissue>
    </source>
</reference>
<reference evidence="1" key="1">
    <citation type="journal article" date="2023" name="GigaByte">
        <title>Genome assembly of the bearded iris, Iris pallida Lam.</title>
        <authorList>
            <person name="Bruccoleri R.E."/>
            <person name="Oakeley E.J."/>
            <person name="Faust A.M.E."/>
            <person name="Altorfer M."/>
            <person name="Dessus-Babus S."/>
            <person name="Burckhardt D."/>
            <person name="Oertli M."/>
            <person name="Naumann U."/>
            <person name="Petersen F."/>
            <person name="Wong J."/>
        </authorList>
    </citation>
    <scope>NUCLEOTIDE SEQUENCE</scope>
    <source>
        <strain evidence="1">GSM-AAB239-AS_SAM_17_03QT</strain>
    </source>
</reference>
<dbReference type="AlphaFoldDB" id="A0AAX6HXB1"/>
<name>A0AAX6HXB1_IRIPA</name>
<dbReference type="Proteomes" id="UP001140949">
    <property type="component" value="Unassembled WGS sequence"/>
</dbReference>
<sequence>MANIYLRRTNFWAYIDNNFRVTFKAILRCRSVLQTAICRNMKDGKNTNLWLDPWLGSRSLLEIVGGQLDREAGRGLTCSRIIRDGIWRPEGYPYTAASRGDTPDYY</sequence>
<evidence type="ECO:0000313" key="1">
    <source>
        <dbReference type="EMBL" id="KAJ6845363.1"/>
    </source>
</evidence>
<evidence type="ECO:0000313" key="2">
    <source>
        <dbReference type="Proteomes" id="UP001140949"/>
    </source>
</evidence>
<gene>
    <name evidence="1" type="ORF">M6B38_289555</name>
</gene>
<proteinExistence type="predicted"/>
<protein>
    <submittedName>
        <fullName evidence="1">Uncharacterized protein</fullName>
    </submittedName>
</protein>
<keyword evidence="2" id="KW-1185">Reference proteome</keyword>